<gene>
    <name evidence="2" type="ORF">CEURO_LOCUS11589</name>
</gene>
<accession>A0A9P0Z906</accession>
<feature type="region of interest" description="Disordered" evidence="1">
    <location>
        <begin position="116"/>
        <end position="160"/>
    </location>
</feature>
<organism evidence="2 3">
    <name type="scientific">Cuscuta europaea</name>
    <name type="common">European dodder</name>
    <dbReference type="NCBI Taxonomy" id="41803"/>
    <lineage>
        <taxon>Eukaryota</taxon>
        <taxon>Viridiplantae</taxon>
        <taxon>Streptophyta</taxon>
        <taxon>Embryophyta</taxon>
        <taxon>Tracheophyta</taxon>
        <taxon>Spermatophyta</taxon>
        <taxon>Magnoliopsida</taxon>
        <taxon>eudicotyledons</taxon>
        <taxon>Gunneridae</taxon>
        <taxon>Pentapetalae</taxon>
        <taxon>asterids</taxon>
        <taxon>lamiids</taxon>
        <taxon>Solanales</taxon>
        <taxon>Convolvulaceae</taxon>
        <taxon>Cuscuteae</taxon>
        <taxon>Cuscuta</taxon>
        <taxon>Cuscuta subgen. Cuscuta</taxon>
    </lineage>
</organism>
<protein>
    <submittedName>
        <fullName evidence="2">Uncharacterized protein</fullName>
    </submittedName>
</protein>
<reference evidence="2" key="1">
    <citation type="submission" date="2022-07" db="EMBL/GenBank/DDBJ databases">
        <authorList>
            <person name="Macas J."/>
            <person name="Novak P."/>
            <person name="Neumann P."/>
        </authorList>
    </citation>
    <scope>NUCLEOTIDE SEQUENCE</scope>
</reference>
<feature type="region of interest" description="Disordered" evidence="1">
    <location>
        <begin position="64"/>
        <end position="104"/>
    </location>
</feature>
<keyword evidence="3" id="KW-1185">Reference proteome</keyword>
<dbReference type="AlphaFoldDB" id="A0A9P0Z906"/>
<evidence type="ECO:0000313" key="2">
    <source>
        <dbReference type="EMBL" id="CAH9091483.1"/>
    </source>
</evidence>
<evidence type="ECO:0000313" key="3">
    <source>
        <dbReference type="Proteomes" id="UP001152484"/>
    </source>
</evidence>
<feature type="compositionally biased region" description="Polar residues" evidence="1">
    <location>
        <begin position="146"/>
        <end position="160"/>
    </location>
</feature>
<proteinExistence type="predicted"/>
<sequence length="160" mass="17042">MRSMINAIPLHLNITIAGISGSLRGRGIGVESSCPDPAARIYYVVYRSRIPRTLDWIKIPKKMPAVGDHKGPTGHPKGRVCSHPTSPMASLSHSNARGSPDRDADLCTVPGSCPLQGRADSIGDPPALFPRRRPARTAAETPARISASSSATPSILRSWS</sequence>
<feature type="compositionally biased region" description="Polar residues" evidence="1">
    <location>
        <begin position="83"/>
        <end position="97"/>
    </location>
</feature>
<dbReference type="Proteomes" id="UP001152484">
    <property type="component" value="Unassembled WGS sequence"/>
</dbReference>
<dbReference type="EMBL" id="CAMAPE010000027">
    <property type="protein sequence ID" value="CAH9091483.1"/>
    <property type="molecule type" value="Genomic_DNA"/>
</dbReference>
<comment type="caution">
    <text evidence="2">The sequence shown here is derived from an EMBL/GenBank/DDBJ whole genome shotgun (WGS) entry which is preliminary data.</text>
</comment>
<name>A0A9P0Z906_CUSEU</name>
<evidence type="ECO:0000256" key="1">
    <source>
        <dbReference type="SAM" id="MobiDB-lite"/>
    </source>
</evidence>